<name>A0A0A9AUT2_ARUDO</name>
<dbReference type="AlphaFoldDB" id="A0A0A9AUT2"/>
<reference evidence="1" key="1">
    <citation type="submission" date="2014-09" db="EMBL/GenBank/DDBJ databases">
        <authorList>
            <person name="Magalhaes I.L.F."/>
            <person name="Oliveira U."/>
            <person name="Santos F.R."/>
            <person name="Vidigal T.H.D.A."/>
            <person name="Brescovit A.D."/>
            <person name="Santos A.J."/>
        </authorList>
    </citation>
    <scope>NUCLEOTIDE SEQUENCE</scope>
    <source>
        <tissue evidence="1">Shoot tissue taken approximately 20 cm above the soil surface</tissue>
    </source>
</reference>
<protein>
    <submittedName>
        <fullName evidence="1">Uncharacterized protein</fullName>
    </submittedName>
</protein>
<sequence>MYLCESSALGKPPIIMSLTYCSFWHKCFCCSVHA</sequence>
<organism evidence="1">
    <name type="scientific">Arundo donax</name>
    <name type="common">Giant reed</name>
    <name type="synonym">Donax arundinaceus</name>
    <dbReference type="NCBI Taxonomy" id="35708"/>
    <lineage>
        <taxon>Eukaryota</taxon>
        <taxon>Viridiplantae</taxon>
        <taxon>Streptophyta</taxon>
        <taxon>Embryophyta</taxon>
        <taxon>Tracheophyta</taxon>
        <taxon>Spermatophyta</taxon>
        <taxon>Magnoliopsida</taxon>
        <taxon>Liliopsida</taxon>
        <taxon>Poales</taxon>
        <taxon>Poaceae</taxon>
        <taxon>PACMAD clade</taxon>
        <taxon>Arundinoideae</taxon>
        <taxon>Arundineae</taxon>
        <taxon>Arundo</taxon>
    </lineage>
</organism>
<dbReference type="EMBL" id="GBRH01242386">
    <property type="protein sequence ID" value="JAD55509.1"/>
    <property type="molecule type" value="Transcribed_RNA"/>
</dbReference>
<proteinExistence type="predicted"/>
<reference evidence="1" key="2">
    <citation type="journal article" date="2015" name="Data Brief">
        <title>Shoot transcriptome of the giant reed, Arundo donax.</title>
        <authorList>
            <person name="Barrero R.A."/>
            <person name="Guerrero F.D."/>
            <person name="Moolhuijzen P."/>
            <person name="Goolsby J.A."/>
            <person name="Tidwell J."/>
            <person name="Bellgard S.E."/>
            <person name="Bellgard M.I."/>
        </authorList>
    </citation>
    <scope>NUCLEOTIDE SEQUENCE</scope>
    <source>
        <tissue evidence="1">Shoot tissue taken approximately 20 cm above the soil surface</tissue>
    </source>
</reference>
<accession>A0A0A9AUT2</accession>
<evidence type="ECO:0000313" key="1">
    <source>
        <dbReference type="EMBL" id="JAD55509.1"/>
    </source>
</evidence>